<evidence type="ECO:0000256" key="3">
    <source>
        <dbReference type="ARBA" id="ARBA00022695"/>
    </source>
</evidence>
<sequence>MNGGFFLNFTALNPCTAPEDLAKLLGTDYRKIKHFYYRGDMKRHYLAFEISKKNGGKRKILAPTDKLKTMQGRIAGLLSKLYKPRAPVKAFLVGQSIVANARPHCRKKYVFNIDLENFFGTITFRRVRGMLMAKPYSLSPETASVIAHLTTVDGLLPQGAPSSPVISNMICASLDRELYSLAKRHRAVYTRYADDMTFSFYTPIQYLPRGLVEWCELDGKPNHYGSKVGHELAAVIATQGFKINEDKVRLQG</sequence>
<proteinExistence type="inferred from homology"/>
<keyword evidence="3" id="KW-0548">Nucleotidyltransferase</keyword>
<dbReference type="SUPFAM" id="SSF56672">
    <property type="entry name" value="DNA/RNA polymerases"/>
    <property type="match status" value="1"/>
</dbReference>
<dbReference type="InterPro" id="IPR051083">
    <property type="entry name" value="GrpII_Intron_Splice-Mob/Def"/>
</dbReference>
<evidence type="ECO:0000313" key="12">
    <source>
        <dbReference type="Proteomes" id="UP000006426"/>
    </source>
</evidence>
<feature type="domain" description="Reverse transcriptase" evidence="10">
    <location>
        <begin position="31"/>
        <end position="252"/>
    </location>
</feature>
<dbReference type="InterPro" id="IPR043502">
    <property type="entry name" value="DNA/RNA_pol_sf"/>
</dbReference>
<keyword evidence="7" id="KW-0051">Antiviral defense</keyword>
<dbReference type="Proteomes" id="UP000006426">
    <property type="component" value="Chromosome"/>
</dbReference>
<evidence type="ECO:0000256" key="2">
    <source>
        <dbReference type="ARBA" id="ARBA00022679"/>
    </source>
</evidence>
<dbReference type="PRINTS" id="PR00866">
    <property type="entry name" value="RNADNAPOLMS"/>
</dbReference>
<dbReference type="EMBL" id="CP031225">
    <property type="protein sequence ID" value="AXH55238.1"/>
    <property type="molecule type" value="Genomic_DNA"/>
</dbReference>
<reference evidence="11 12" key="1">
    <citation type="journal article" date="2011" name="PLoS Pathog.">
        <title>Dynamic evolution of pathogenicity revealed by sequencing and comparative genomics of 19 Pseudomonas syringae isolates.</title>
        <authorList>
            <person name="Baltrus D.A."/>
            <person name="Nishimura M.T."/>
            <person name="Romanchuk A."/>
            <person name="Chang J.H."/>
            <person name="Mukhtar M.S."/>
            <person name="Cherkis K."/>
            <person name="Roach J."/>
            <person name="Grant S.R."/>
            <person name="Jones C.D."/>
            <person name="Dangl J.L."/>
        </authorList>
    </citation>
    <scope>NUCLEOTIDE SEQUENCE [LARGE SCALE GENOMIC DNA]</scope>
    <source>
        <strain evidence="11 12">M301315</strain>
    </source>
</reference>
<dbReference type="InterPro" id="IPR000477">
    <property type="entry name" value="RT_dom"/>
</dbReference>
<dbReference type="RefSeq" id="WP_005744368.1">
    <property type="nucleotide sequence ID" value="NZ_CP031225.1"/>
</dbReference>
<dbReference type="GO" id="GO:0003723">
    <property type="term" value="F:RNA binding"/>
    <property type="evidence" value="ECO:0007669"/>
    <property type="project" value="InterPro"/>
</dbReference>
<dbReference type="CDD" id="cd03487">
    <property type="entry name" value="RT_Bac_retron_II"/>
    <property type="match status" value="1"/>
</dbReference>
<name>A0AAD0LYE3_PSEAV</name>
<comment type="similarity">
    <text evidence="8">Belongs to the bacterial reverse transcriptase family.</text>
</comment>
<protein>
    <recommendedName>
        <fullName evidence="1">RNA-directed DNA polymerase</fullName>
        <ecNumber evidence="1">2.7.7.49</ecNumber>
    </recommendedName>
</protein>
<dbReference type="GO" id="GO:0051607">
    <property type="term" value="P:defense response to virus"/>
    <property type="evidence" value="ECO:0007669"/>
    <property type="project" value="UniProtKB-KW"/>
</dbReference>
<gene>
    <name evidence="11" type="ORF">PLA107_007860</name>
</gene>
<dbReference type="PANTHER" id="PTHR34047:SF7">
    <property type="entry name" value="RNA-DIRECTED DNA POLYMERASE"/>
    <property type="match status" value="1"/>
</dbReference>
<dbReference type="PANTHER" id="PTHR34047">
    <property type="entry name" value="NUCLEAR INTRON MATURASE 1, MITOCHONDRIAL-RELATED"/>
    <property type="match status" value="1"/>
</dbReference>
<evidence type="ECO:0000313" key="11">
    <source>
        <dbReference type="EMBL" id="AXH55238.1"/>
    </source>
</evidence>
<evidence type="ECO:0000256" key="1">
    <source>
        <dbReference type="ARBA" id="ARBA00012493"/>
    </source>
</evidence>
<keyword evidence="6 11" id="KW-0695">RNA-directed DNA polymerase</keyword>
<dbReference type="Pfam" id="PF00078">
    <property type="entry name" value="RVT_1"/>
    <property type="match status" value="1"/>
</dbReference>
<dbReference type="AlphaFoldDB" id="A0AAD0LYE3"/>
<evidence type="ECO:0000256" key="7">
    <source>
        <dbReference type="ARBA" id="ARBA00023118"/>
    </source>
</evidence>
<evidence type="ECO:0000256" key="8">
    <source>
        <dbReference type="ARBA" id="ARBA00034120"/>
    </source>
</evidence>
<evidence type="ECO:0000256" key="9">
    <source>
        <dbReference type="ARBA" id="ARBA00048173"/>
    </source>
</evidence>
<dbReference type="GO" id="GO:0046872">
    <property type="term" value="F:metal ion binding"/>
    <property type="evidence" value="ECO:0007669"/>
    <property type="project" value="UniProtKB-KW"/>
</dbReference>
<keyword evidence="5" id="KW-0460">Magnesium</keyword>
<evidence type="ECO:0000256" key="4">
    <source>
        <dbReference type="ARBA" id="ARBA00022723"/>
    </source>
</evidence>
<dbReference type="PROSITE" id="PS50878">
    <property type="entry name" value="RT_POL"/>
    <property type="match status" value="1"/>
</dbReference>
<keyword evidence="4" id="KW-0479">Metal-binding</keyword>
<evidence type="ECO:0000256" key="5">
    <source>
        <dbReference type="ARBA" id="ARBA00022842"/>
    </source>
</evidence>
<dbReference type="EC" id="2.7.7.49" evidence="1"/>
<organism evidence="11 12">
    <name type="scientific">Pseudomonas amygdali pv. lachrymans str. M301315</name>
    <dbReference type="NCBI Taxonomy" id="629260"/>
    <lineage>
        <taxon>Bacteria</taxon>
        <taxon>Pseudomonadati</taxon>
        <taxon>Pseudomonadota</taxon>
        <taxon>Gammaproteobacteria</taxon>
        <taxon>Pseudomonadales</taxon>
        <taxon>Pseudomonadaceae</taxon>
        <taxon>Pseudomonas</taxon>
        <taxon>Pseudomonas amygdali</taxon>
    </lineage>
</organism>
<accession>A0AAD0LYE3</accession>
<dbReference type="GO" id="GO:0003964">
    <property type="term" value="F:RNA-directed DNA polymerase activity"/>
    <property type="evidence" value="ECO:0007669"/>
    <property type="project" value="UniProtKB-KW"/>
</dbReference>
<comment type="catalytic activity">
    <reaction evidence="9">
        <text>DNA(n) + a 2'-deoxyribonucleoside 5'-triphosphate = DNA(n+1) + diphosphate</text>
        <dbReference type="Rhea" id="RHEA:22508"/>
        <dbReference type="Rhea" id="RHEA-COMP:17339"/>
        <dbReference type="Rhea" id="RHEA-COMP:17340"/>
        <dbReference type="ChEBI" id="CHEBI:33019"/>
        <dbReference type="ChEBI" id="CHEBI:61560"/>
        <dbReference type="ChEBI" id="CHEBI:173112"/>
        <dbReference type="EC" id="2.7.7.49"/>
    </reaction>
</comment>
<evidence type="ECO:0000259" key="10">
    <source>
        <dbReference type="PROSITE" id="PS50878"/>
    </source>
</evidence>
<evidence type="ECO:0000256" key="6">
    <source>
        <dbReference type="ARBA" id="ARBA00022918"/>
    </source>
</evidence>
<dbReference type="InterPro" id="IPR000123">
    <property type="entry name" value="Reverse_transcriptase_msDNA"/>
</dbReference>
<keyword evidence="2" id="KW-0808">Transferase</keyword>